<dbReference type="EMBL" id="CP000477">
    <property type="protein sequence ID" value="ABK14319.1"/>
    <property type="molecule type" value="Genomic_DNA"/>
</dbReference>
<accession>A0B6J5</accession>
<dbReference type="HOGENOM" id="CLU_038034_2_0_2"/>
<dbReference type="SUPFAM" id="SSF53807">
    <property type="entry name" value="Helical backbone' metal receptor"/>
    <property type="match status" value="1"/>
</dbReference>
<dbReference type="OrthoDB" id="24039at2157"/>
<evidence type="ECO:0000313" key="2">
    <source>
        <dbReference type="EMBL" id="ABK14319.1"/>
    </source>
</evidence>
<dbReference type="KEGG" id="mtp:Mthe_0528"/>
<dbReference type="STRING" id="349307.Mthe_0528"/>
<dbReference type="PANTHER" id="PTHR30535">
    <property type="entry name" value="VITAMIN B12-BINDING PROTEIN"/>
    <property type="match status" value="1"/>
</dbReference>
<gene>
    <name evidence="2" type="ordered locus">Mthe_0528</name>
</gene>
<evidence type="ECO:0000313" key="3">
    <source>
        <dbReference type="Proteomes" id="UP000000674"/>
    </source>
</evidence>
<dbReference type="PANTHER" id="PTHR30535:SF34">
    <property type="entry name" value="MOLYBDATE-BINDING PROTEIN MOLA"/>
    <property type="match status" value="1"/>
</dbReference>
<feature type="domain" description="Fe/B12 periplasmic-binding" evidence="1">
    <location>
        <begin position="45"/>
        <end position="335"/>
    </location>
</feature>
<sequence>MRNLIIILTLILSIVLCAAENSSEYPITITDSMGRNVTIDVPIERIVVLNSDAAEAVAILGCADEIVGVSDTVKNKEYYFPQLKGAQLVGTWKEPDYEMIAEIAKVGDEVVPNILVITYTSPGKLYGVEEAAAKLEPFGIKVVGLDLNKPETMISEILTLGKILDREEEASRYVEWYKSVQEEVEDAVKDESVPKVYVESTSKGGSYTTHGPGSGVDQLVSIARGHNIAADLREAYPVVDWEWVISKNPDIIIKKVSYTDRTPYPFGWEIPPSQDSVKLENILNEIISRPGSESISAIKNSRVYLMNWEITAGLDDVVGLAYMAKILHPEIDLDPENVYREYLQMLGVDYPKNRTFVYPEI</sequence>
<dbReference type="InterPro" id="IPR002491">
    <property type="entry name" value="ABC_transptr_periplasmic_BD"/>
</dbReference>
<proteinExistence type="predicted"/>
<dbReference type="InterPro" id="IPR050902">
    <property type="entry name" value="ABC_Transporter_SBP"/>
</dbReference>
<keyword evidence="3" id="KW-1185">Reference proteome</keyword>
<protein>
    <submittedName>
        <fullName evidence="2">Periplasmic binding protein</fullName>
    </submittedName>
</protein>
<evidence type="ECO:0000259" key="1">
    <source>
        <dbReference type="PROSITE" id="PS50983"/>
    </source>
</evidence>
<organism evidence="2 3">
    <name type="scientific">Methanothrix thermoacetophila (strain DSM 6194 / JCM 14653 / NBRC 101360 / PT)</name>
    <name type="common">Methanosaeta thermophila</name>
    <dbReference type="NCBI Taxonomy" id="349307"/>
    <lineage>
        <taxon>Archaea</taxon>
        <taxon>Methanobacteriati</taxon>
        <taxon>Methanobacteriota</taxon>
        <taxon>Stenosarchaea group</taxon>
        <taxon>Methanomicrobia</taxon>
        <taxon>Methanotrichales</taxon>
        <taxon>Methanotrichaceae</taxon>
        <taxon>Methanothrix</taxon>
    </lineage>
</organism>
<dbReference type="Gene3D" id="3.40.50.1980">
    <property type="entry name" value="Nitrogenase molybdenum iron protein domain"/>
    <property type="match status" value="2"/>
</dbReference>
<dbReference type="Pfam" id="PF01497">
    <property type="entry name" value="Peripla_BP_2"/>
    <property type="match status" value="1"/>
</dbReference>
<dbReference type="Proteomes" id="UP000000674">
    <property type="component" value="Chromosome"/>
</dbReference>
<dbReference type="AlphaFoldDB" id="A0B6J5"/>
<dbReference type="PROSITE" id="PS50983">
    <property type="entry name" value="FE_B12_PBP"/>
    <property type="match status" value="1"/>
</dbReference>
<reference evidence="2 3" key="1">
    <citation type="submission" date="2006-10" db="EMBL/GenBank/DDBJ databases">
        <title>Complete sequence of Methanosaeta thermophila PT.</title>
        <authorList>
            <consortium name="US DOE Joint Genome Institute"/>
            <person name="Copeland A."/>
            <person name="Lucas S."/>
            <person name="Lapidus A."/>
            <person name="Barry K."/>
            <person name="Detter J.C."/>
            <person name="Glavina del Rio T."/>
            <person name="Hammon N."/>
            <person name="Israni S."/>
            <person name="Pitluck S."/>
            <person name="Chain P."/>
            <person name="Malfatti S."/>
            <person name="Shin M."/>
            <person name="Vergez L."/>
            <person name="Schmutz J."/>
            <person name="Larimer F."/>
            <person name="Land M."/>
            <person name="Hauser L."/>
            <person name="Kyrpides N."/>
            <person name="Kim E."/>
            <person name="Smith K.S."/>
            <person name="Ingram-Smith C."/>
            <person name="Richardson P."/>
        </authorList>
    </citation>
    <scope>NUCLEOTIDE SEQUENCE [LARGE SCALE GENOMIC DNA]</scope>
    <source>
        <strain evidence="3">DSM 6194 / JCM 14653 / NBRC 101360 / PT</strain>
    </source>
</reference>
<name>A0B6J5_METTP</name>